<keyword evidence="4" id="KW-0274">FAD</keyword>
<evidence type="ECO:0000256" key="1">
    <source>
        <dbReference type="ARBA" id="ARBA00001974"/>
    </source>
</evidence>
<keyword evidence="3" id="KW-0285">Flavoprotein</keyword>
<dbReference type="InterPro" id="IPR051264">
    <property type="entry name" value="FAD-oxidored/transferase_4"/>
</dbReference>
<comment type="similarity">
    <text evidence="2">Belongs to the FAD-binding oxidoreductase/transferase type 4 family.</text>
</comment>
<dbReference type="Gene3D" id="3.30.70.2740">
    <property type="match status" value="1"/>
</dbReference>
<dbReference type="Gene3D" id="3.30.465.10">
    <property type="match status" value="1"/>
</dbReference>
<dbReference type="Pfam" id="PF02913">
    <property type="entry name" value="FAD-oxidase_C"/>
    <property type="match status" value="1"/>
</dbReference>
<dbReference type="InterPro" id="IPR016164">
    <property type="entry name" value="FAD-linked_Oxase-like_C"/>
</dbReference>
<dbReference type="GO" id="GO:0022904">
    <property type="term" value="P:respiratory electron transport chain"/>
    <property type="evidence" value="ECO:0007669"/>
    <property type="project" value="TreeGrafter"/>
</dbReference>
<dbReference type="AlphaFoldDB" id="A0AAN0RLI8"/>
<sequence length="486" mass="51419">MHGGRQEGKGVMLNPVTAEFTSQLQRLLPAAAFPELSDKYLTEPRGYYQGSAGLLVAPESTAQVAQVIAAAAAARIGVVPYGGGTGLVGGQILPESKNGAPSPLILSLGRMRRIRARYPEENVLVAEAGAVLAEVQQSAADVDRLFPLSLASEGTAQIGGLLATNAGGVNVLRYGMARDQVLGIEAVMADGRIFNGLQRLRKDNTGYDLRHLLIGSEGTLGIITAASLKLAPRPQSEGTALLTVESPSAALDLLGRARGLLGESISAFELISGQGLRFLAETHPQMRQPWSSPPNWSVLLHLGLSNGTGAEQAIETLFEQASDLIRDGVIAQSAQQAQDLWSLRETIPLANRAIGAICSSDISLPLSEIAGFIAKMPAMLARFGDLRINCFGHLGDGNLHYNLFPAEGVPASNYRDMRADLQAEVHRLTHELGGSVSAEHGVGRLKVADIARFGDPVKLQLMRQIKDTLDPQGILNPGAVLPPRAA</sequence>
<organism evidence="6 7">
    <name type="scientific">Planktomarina temperata RCA23</name>
    <dbReference type="NCBI Taxonomy" id="666509"/>
    <lineage>
        <taxon>Bacteria</taxon>
        <taxon>Pseudomonadati</taxon>
        <taxon>Pseudomonadota</taxon>
        <taxon>Alphaproteobacteria</taxon>
        <taxon>Rhodobacterales</taxon>
        <taxon>Paracoccaceae</taxon>
        <taxon>Planktomarina</taxon>
    </lineage>
</organism>
<protein>
    <submittedName>
        <fullName evidence="6">FAD linked oxidase</fullName>
    </submittedName>
</protein>
<evidence type="ECO:0000313" key="7">
    <source>
        <dbReference type="Proteomes" id="UP000028680"/>
    </source>
</evidence>
<feature type="domain" description="FAD-binding PCMH-type" evidence="5">
    <location>
        <begin position="48"/>
        <end position="233"/>
    </location>
</feature>
<dbReference type="InterPro" id="IPR016166">
    <property type="entry name" value="FAD-bd_PCMH"/>
</dbReference>
<dbReference type="InterPro" id="IPR016167">
    <property type="entry name" value="FAD-bd_PCMH_sub1"/>
</dbReference>
<gene>
    <name evidence="6" type="ORF">RCA23_c28980</name>
</gene>
<accession>A0AAN0RLI8</accession>
<evidence type="ECO:0000259" key="5">
    <source>
        <dbReference type="PROSITE" id="PS51387"/>
    </source>
</evidence>
<dbReference type="FunFam" id="1.10.45.10:FF:000001">
    <property type="entry name" value="D-lactate dehydrogenase mitochondrial"/>
    <property type="match status" value="1"/>
</dbReference>
<dbReference type="InterPro" id="IPR036318">
    <property type="entry name" value="FAD-bd_PCMH-like_sf"/>
</dbReference>
<dbReference type="GO" id="GO:0003824">
    <property type="term" value="F:catalytic activity"/>
    <property type="evidence" value="ECO:0007669"/>
    <property type="project" value="InterPro"/>
</dbReference>
<dbReference type="SUPFAM" id="SSF56176">
    <property type="entry name" value="FAD-binding/transporter-associated domain-like"/>
    <property type="match status" value="1"/>
</dbReference>
<dbReference type="EMBL" id="CP003984">
    <property type="protein sequence ID" value="AII88398.1"/>
    <property type="molecule type" value="Genomic_DNA"/>
</dbReference>
<dbReference type="SUPFAM" id="SSF55103">
    <property type="entry name" value="FAD-linked oxidases, C-terminal domain"/>
    <property type="match status" value="1"/>
</dbReference>
<reference evidence="6 7" key="1">
    <citation type="journal article" date="2014" name="ISME J.">
        <title>Adaptation of an abundant Roseobacter RCA organism to pelagic systems revealed by genomic and transcriptomic analyses.</title>
        <authorList>
            <person name="Voget S."/>
            <person name="Wemheuer B."/>
            <person name="Brinkhoff T."/>
            <person name="Vollmers J."/>
            <person name="Dietrich S."/>
            <person name="Giebel H.A."/>
            <person name="Beardsley C."/>
            <person name="Sardemann C."/>
            <person name="Bakenhus I."/>
            <person name="Billerbeck S."/>
            <person name="Daniel R."/>
            <person name="Simon M."/>
        </authorList>
    </citation>
    <scope>NUCLEOTIDE SEQUENCE [LARGE SCALE GENOMIC DNA]</scope>
    <source>
        <strain evidence="6 7">RCA23</strain>
    </source>
</reference>
<dbReference type="PANTHER" id="PTHR43716">
    <property type="entry name" value="D-2-HYDROXYGLUTARATE DEHYDROGENASE, MITOCHONDRIAL"/>
    <property type="match status" value="1"/>
</dbReference>
<dbReference type="Gene3D" id="3.30.70.2190">
    <property type="match status" value="1"/>
</dbReference>
<dbReference type="PROSITE" id="PS51387">
    <property type="entry name" value="FAD_PCMH"/>
    <property type="match status" value="1"/>
</dbReference>
<dbReference type="Pfam" id="PF01565">
    <property type="entry name" value="FAD_binding_4"/>
    <property type="match status" value="1"/>
</dbReference>
<dbReference type="InterPro" id="IPR016171">
    <property type="entry name" value="Vanillyl_alc_oxidase_C-sub2"/>
</dbReference>
<keyword evidence="7" id="KW-1185">Reference proteome</keyword>
<evidence type="ECO:0000256" key="2">
    <source>
        <dbReference type="ARBA" id="ARBA00008000"/>
    </source>
</evidence>
<dbReference type="Gene3D" id="3.30.43.10">
    <property type="entry name" value="Uridine Diphospho-n-acetylenolpyruvylglucosamine Reductase, domain 2"/>
    <property type="match status" value="1"/>
</dbReference>
<dbReference type="Proteomes" id="UP000028680">
    <property type="component" value="Chromosome"/>
</dbReference>
<evidence type="ECO:0000256" key="3">
    <source>
        <dbReference type="ARBA" id="ARBA00022630"/>
    </source>
</evidence>
<dbReference type="KEGG" id="ptp:RCA23_c28980"/>
<dbReference type="InterPro" id="IPR006094">
    <property type="entry name" value="Oxid_FAD_bind_N"/>
</dbReference>
<dbReference type="InterPro" id="IPR016169">
    <property type="entry name" value="FAD-bd_PCMH_sub2"/>
</dbReference>
<evidence type="ECO:0000256" key="4">
    <source>
        <dbReference type="ARBA" id="ARBA00022827"/>
    </source>
</evidence>
<dbReference type="GO" id="GO:0071949">
    <property type="term" value="F:FAD binding"/>
    <property type="evidence" value="ECO:0007669"/>
    <property type="project" value="InterPro"/>
</dbReference>
<dbReference type="InterPro" id="IPR004113">
    <property type="entry name" value="FAD-bd_oxidored_4_C"/>
</dbReference>
<comment type="cofactor">
    <cofactor evidence="1">
        <name>FAD</name>
        <dbReference type="ChEBI" id="CHEBI:57692"/>
    </cofactor>
</comment>
<evidence type="ECO:0000313" key="6">
    <source>
        <dbReference type="EMBL" id="AII88398.1"/>
    </source>
</evidence>
<dbReference type="Gene3D" id="1.10.45.10">
    <property type="entry name" value="Vanillyl-alcohol Oxidase, Chain A, domain 4"/>
    <property type="match status" value="1"/>
</dbReference>
<proteinExistence type="inferred from homology"/>
<name>A0AAN0RLI8_9RHOB</name>
<dbReference type="PANTHER" id="PTHR43716:SF2">
    <property type="entry name" value="BLL6224 PROTEIN"/>
    <property type="match status" value="1"/>
</dbReference>